<dbReference type="PROSITE" id="PS50977">
    <property type="entry name" value="HTH_TETR_2"/>
    <property type="match status" value="1"/>
</dbReference>
<proteinExistence type="predicted"/>
<accession>A0A7W4YCP4</accession>
<dbReference type="RefSeq" id="WP_311702255.1">
    <property type="nucleotide sequence ID" value="NZ_JACHVX010000007.1"/>
</dbReference>
<dbReference type="GO" id="GO:0000976">
    <property type="term" value="F:transcription cis-regulatory region binding"/>
    <property type="evidence" value="ECO:0007669"/>
    <property type="project" value="TreeGrafter"/>
</dbReference>
<dbReference type="Proteomes" id="UP000518206">
    <property type="component" value="Unassembled WGS sequence"/>
</dbReference>
<keyword evidence="2 4" id="KW-0238">DNA-binding</keyword>
<dbReference type="InterPro" id="IPR009057">
    <property type="entry name" value="Homeodomain-like_sf"/>
</dbReference>
<dbReference type="PROSITE" id="PS01081">
    <property type="entry name" value="HTH_TETR_1"/>
    <property type="match status" value="1"/>
</dbReference>
<sequence length="209" mass="22996">MQKVDLVPDVEADVPVGLRERKKRARREALIDSTHRLVAQHGLDAVTVDAICADAGVSSRTFFNYFESKDDAVLGIQPWSLDAGVAETFATGGPTGRLGADLEVLVAAMLEHPMISHDRFATVMELARQEPRLLVRQMAWMENHRGTVQGLVERRLAGAHPARVELLGMLLMIVTRATFVRWDSAGGTGDAREHLPDVMHDLRAVLADD</sequence>
<evidence type="ECO:0000256" key="4">
    <source>
        <dbReference type="PROSITE-ProRule" id="PRU00335"/>
    </source>
</evidence>
<feature type="DNA-binding region" description="H-T-H motif" evidence="4">
    <location>
        <begin position="47"/>
        <end position="66"/>
    </location>
</feature>
<dbReference type="AlphaFoldDB" id="A0A7W4YCP4"/>
<evidence type="ECO:0000259" key="5">
    <source>
        <dbReference type="PROSITE" id="PS50977"/>
    </source>
</evidence>
<evidence type="ECO:0000256" key="1">
    <source>
        <dbReference type="ARBA" id="ARBA00023015"/>
    </source>
</evidence>
<dbReference type="SUPFAM" id="SSF46689">
    <property type="entry name" value="Homeodomain-like"/>
    <property type="match status" value="1"/>
</dbReference>
<dbReference type="InterPro" id="IPR001647">
    <property type="entry name" value="HTH_TetR"/>
</dbReference>
<organism evidence="6 7">
    <name type="scientific">Cellulomonas cellasea</name>
    <dbReference type="NCBI Taxonomy" id="43670"/>
    <lineage>
        <taxon>Bacteria</taxon>
        <taxon>Bacillati</taxon>
        <taxon>Actinomycetota</taxon>
        <taxon>Actinomycetes</taxon>
        <taxon>Micrococcales</taxon>
        <taxon>Cellulomonadaceae</taxon>
        <taxon>Cellulomonas</taxon>
    </lineage>
</organism>
<evidence type="ECO:0000313" key="7">
    <source>
        <dbReference type="Proteomes" id="UP000518206"/>
    </source>
</evidence>
<dbReference type="Gene3D" id="1.10.357.10">
    <property type="entry name" value="Tetracycline Repressor, domain 2"/>
    <property type="match status" value="1"/>
</dbReference>
<evidence type="ECO:0000256" key="2">
    <source>
        <dbReference type="ARBA" id="ARBA00023125"/>
    </source>
</evidence>
<comment type="caution">
    <text evidence="6">The sequence shown here is derived from an EMBL/GenBank/DDBJ whole genome shotgun (WGS) entry which is preliminary data.</text>
</comment>
<reference evidence="6 7" key="2">
    <citation type="submission" date="2020-08" db="EMBL/GenBank/DDBJ databases">
        <authorList>
            <person name="Partida-Martinez L."/>
            <person name="Huntemann M."/>
            <person name="Clum A."/>
            <person name="Wang J."/>
            <person name="Palaniappan K."/>
            <person name="Ritter S."/>
            <person name="Chen I.-M."/>
            <person name="Stamatis D."/>
            <person name="Reddy T."/>
            <person name="O'Malley R."/>
            <person name="Daum C."/>
            <person name="Shapiro N."/>
            <person name="Ivanova N."/>
            <person name="Kyrpides N."/>
            <person name="Woyke T."/>
        </authorList>
    </citation>
    <scope>NUCLEOTIDE SEQUENCE [LARGE SCALE GENOMIC DNA]</scope>
    <source>
        <strain evidence="6 7">RAS26</strain>
    </source>
</reference>
<dbReference type="InterPro" id="IPR023772">
    <property type="entry name" value="DNA-bd_HTH_TetR-type_CS"/>
</dbReference>
<evidence type="ECO:0000256" key="3">
    <source>
        <dbReference type="ARBA" id="ARBA00023163"/>
    </source>
</evidence>
<evidence type="ECO:0000313" key="6">
    <source>
        <dbReference type="EMBL" id="MBB2924998.1"/>
    </source>
</evidence>
<reference evidence="6 7" key="1">
    <citation type="submission" date="2020-08" db="EMBL/GenBank/DDBJ databases">
        <title>The Agave Microbiome: Exploring the role of microbial communities in plant adaptations to desert environments.</title>
        <authorList>
            <person name="Partida-Martinez L.P."/>
        </authorList>
    </citation>
    <scope>NUCLEOTIDE SEQUENCE [LARGE SCALE GENOMIC DNA]</scope>
    <source>
        <strain evidence="6 7">RAS26</strain>
    </source>
</reference>
<dbReference type="GO" id="GO:0003700">
    <property type="term" value="F:DNA-binding transcription factor activity"/>
    <property type="evidence" value="ECO:0007669"/>
    <property type="project" value="TreeGrafter"/>
</dbReference>
<dbReference type="EMBL" id="JACHVX010000007">
    <property type="protein sequence ID" value="MBB2924998.1"/>
    <property type="molecule type" value="Genomic_DNA"/>
</dbReference>
<gene>
    <name evidence="6" type="ORF">FHR80_003936</name>
</gene>
<feature type="domain" description="HTH tetR-type" evidence="5">
    <location>
        <begin position="24"/>
        <end position="84"/>
    </location>
</feature>
<protein>
    <submittedName>
        <fullName evidence="6">AcrR family transcriptional regulator</fullName>
    </submittedName>
</protein>
<dbReference type="InterPro" id="IPR050109">
    <property type="entry name" value="HTH-type_TetR-like_transc_reg"/>
</dbReference>
<name>A0A7W4YCP4_9CELL</name>
<keyword evidence="3" id="KW-0804">Transcription</keyword>
<dbReference type="PANTHER" id="PTHR30055">
    <property type="entry name" value="HTH-TYPE TRANSCRIPTIONAL REGULATOR RUTR"/>
    <property type="match status" value="1"/>
</dbReference>
<keyword evidence="1" id="KW-0805">Transcription regulation</keyword>
<dbReference type="Pfam" id="PF00440">
    <property type="entry name" value="TetR_N"/>
    <property type="match status" value="1"/>
</dbReference>
<dbReference type="PANTHER" id="PTHR30055:SF238">
    <property type="entry name" value="MYCOFACTOCIN BIOSYNTHESIS TRANSCRIPTIONAL REGULATOR MFTR-RELATED"/>
    <property type="match status" value="1"/>
</dbReference>